<evidence type="ECO:0000313" key="4">
    <source>
        <dbReference type="Proteomes" id="UP000053342"/>
    </source>
</evidence>
<evidence type="ECO:0000313" key="3">
    <source>
        <dbReference type="EMBL" id="KIW44657.1"/>
    </source>
</evidence>
<feature type="compositionally biased region" description="Basic and acidic residues" evidence="1">
    <location>
        <begin position="61"/>
        <end position="79"/>
    </location>
</feature>
<evidence type="ECO:0008006" key="5">
    <source>
        <dbReference type="Google" id="ProtNLM"/>
    </source>
</evidence>
<evidence type="ECO:0000256" key="1">
    <source>
        <dbReference type="SAM" id="MobiDB-lite"/>
    </source>
</evidence>
<accession>A0A0D2C4E7</accession>
<reference evidence="3 4" key="1">
    <citation type="submission" date="2015-01" db="EMBL/GenBank/DDBJ databases">
        <title>The Genome Sequence of Exophiala oligosperma CBS72588.</title>
        <authorList>
            <consortium name="The Broad Institute Genomics Platform"/>
            <person name="Cuomo C."/>
            <person name="de Hoog S."/>
            <person name="Gorbushina A."/>
            <person name="Stielow B."/>
            <person name="Teixiera M."/>
            <person name="Abouelleil A."/>
            <person name="Chapman S.B."/>
            <person name="Priest M."/>
            <person name="Young S.K."/>
            <person name="Wortman J."/>
            <person name="Nusbaum C."/>
            <person name="Birren B."/>
        </authorList>
    </citation>
    <scope>NUCLEOTIDE SEQUENCE [LARGE SCALE GENOMIC DNA]</scope>
    <source>
        <strain evidence="3 4">CBS 72588</strain>
    </source>
</reference>
<keyword evidence="4" id="KW-1185">Reference proteome</keyword>
<dbReference type="EMBL" id="KN847334">
    <property type="protein sequence ID" value="KIW44657.1"/>
    <property type="molecule type" value="Genomic_DNA"/>
</dbReference>
<dbReference type="RefSeq" id="XP_016264873.1">
    <property type="nucleotide sequence ID" value="XM_016403868.1"/>
</dbReference>
<feature type="compositionally biased region" description="Basic and acidic residues" evidence="1">
    <location>
        <begin position="39"/>
        <end position="51"/>
    </location>
</feature>
<organism evidence="3 4">
    <name type="scientific">Exophiala oligosperma</name>
    <dbReference type="NCBI Taxonomy" id="215243"/>
    <lineage>
        <taxon>Eukaryota</taxon>
        <taxon>Fungi</taxon>
        <taxon>Dikarya</taxon>
        <taxon>Ascomycota</taxon>
        <taxon>Pezizomycotina</taxon>
        <taxon>Eurotiomycetes</taxon>
        <taxon>Chaetothyriomycetidae</taxon>
        <taxon>Chaetothyriales</taxon>
        <taxon>Herpotrichiellaceae</taxon>
        <taxon>Exophiala</taxon>
    </lineage>
</organism>
<evidence type="ECO:0000256" key="2">
    <source>
        <dbReference type="SAM" id="SignalP"/>
    </source>
</evidence>
<proteinExistence type="predicted"/>
<protein>
    <recommendedName>
        <fullName evidence="5">Secreted protein</fullName>
    </recommendedName>
</protein>
<dbReference type="Proteomes" id="UP000053342">
    <property type="component" value="Unassembled WGS sequence"/>
</dbReference>
<dbReference type="HOGENOM" id="CLU_2049717_0_0_1"/>
<feature type="signal peptide" evidence="2">
    <location>
        <begin position="1"/>
        <end position="23"/>
    </location>
</feature>
<gene>
    <name evidence="3" type="ORF">PV06_03112</name>
</gene>
<sequence>MTNCVITVSSGSLSLFSLSISLAHQDPEQDGTNHHTHPDHKADPTHGEAISRHTQTQEYKGQADQKHQPHSRTKYDNAKNDTPLSGGPTTGTSTPTFIAAGESVTDVISLKRQGHRGQGG</sequence>
<dbReference type="AlphaFoldDB" id="A0A0D2C4E7"/>
<feature type="chain" id="PRO_5002250383" description="Secreted protein" evidence="2">
    <location>
        <begin position="24"/>
        <end position="120"/>
    </location>
</feature>
<feature type="compositionally biased region" description="Low complexity" evidence="1">
    <location>
        <begin position="82"/>
        <end position="96"/>
    </location>
</feature>
<dbReference type="GeneID" id="27355186"/>
<dbReference type="VEuPathDB" id="FungiDB:PV06_03112"/>
<keyword evidence="2" id="KW-0732">Signal</keyword>
<name>A0A0D2C4E7_9EURO</name>
<feature type="region of interest" description="Disordered" evidence="1">
    <location>
        <begin position="25"/>
        <end position="96"/>
    </location>
</feature>